<dbReference type="EMBL" id="MU003819">
    <property type="protein sequence ID" value="KAF2718836.1"/>
    <property type="molecule type" value="Genomic_DNA"/>
</dbReference>
<evidence type="ECO:0000256" key="1">
    <source>
        <dbReference type="ARBA" id="ARBA00010928"/>
    </source>
</evidence>
<dbReference type="InterPro" id="IPR036291">
    <property type="entry name" value="NAD(P)-bd_dom_sf"/>
</dbReference>
<proteinExistence type="inferred from homology"/>
<dbReference type="AlphaFoldDB" id="A0A9P4Q5J1"/>
<dbReference type="Pfam" id="PF01408">
    <property type="entry name" value="GFO_IDH_MocA"/>
    <property type="match status" value="1"/>
</dbReference>
<dbReference type="Proteomes" id="UP000799441">
    <property type="component" value="Unassembled WGS sequence"/>
</dbReference>
<dbReference type="OrthoDB" id="64915at2759"/>
<sequence>MVLTVIVVGLGQMGRSHALAYHSNPGFSIIALVNRSSVSLPDELQHYRTLTDFEHALELGPDVVSVSTHADSHAKYAISAMEAGAHVFLEKPIAPTVEEAETVVQAAKRTNRKLLVGYILRYHPTWIHFISQARLLGPPYVMRMNLNQQSTGDAWSIHKELLRHTSPVVDCGVHYIDVMLQITESHPKQVRGMGIRLSDEISEGQINYGHLQVTFADGSIGWYEAGWGPMISETSHFVKDVMSPRGSVSLVGDETVSSADVDSHTKVAHIHVHRTDTGYDQILPTVEAPSHQDLCNSEQQALLNAIEKDHDLSKHWEDAVRSLEVVLAADRSMRENRAIDL</sequence>
<dbReference type="PANTHER" id="PTHR43377:SF1">
    <property type="entry name" value="BILIVERDIN REDUCTASE A"/>
    <property type="match status" value="1"/>
</dbReference>
<evidence type="ECO:0000313" key="4">
    <source>
        <dbReference type="EMBL" id="KAF2718836.1"/>
    </source>
</evidence>
<reference evidence="4" key="1">
    <citation type="journal article" date="2020" name="Stud. Mycol.">
        <title>101 Dothideomycetes genomes: a test case for predicting lifestyles and emergence of pathogens.</title>
        <authorList>
            <person name="Haridas S."/>
            <person name="Albert R."/>
            <person name="Binder M."/>
            <person name="Bloem J."/>
            <person name="Labutti K."/>
            <person name="Salamov A."/>
            <person name="Andreopoulos B."/>
            <person name="Baker S."/>
            <person name="Barry K."/>
            <person name="Bills G."/>
            <person name="Bluhm B."/>
            <person name="Cannon C."/>
            <person name="Castanera R."/>
            <person name="Culley D."/>
            <person name="Daum C."/>
            <person name="Ezra D."/>
            <person name="Gonzalez J."/>
            <person name="Henrissat B."/>
            <person name="Kuo A."/>
            <person name="Liang C."/>
            <person name="Lipzen A."/>
            <person name="Lutzoni F."/>
            <person name="Magnuson J."/>
            <person name="Mondo S."/>
            <person name="Nolan M."/>
            <person name="Ohm R."/>
            <person name="Pangilinan J."/>
            <person name="Park H.-J."/>
            <person name="Ramirez L."/>
            <person name="Alfaro M."/>
            <person name="Sun H."/>
            <person name="Tritt A."/>
            <person name="Yoshinaga Y."/>
            <person name="Zwiers L.-H."/>
            <person name="Turgeon B."/>
            <person name="Goodwin S."/>
            <person name="Spatafora J."/>
            <person name="Crous P."/>
            <person name="Grigoriev I."/>
        </authorList>
    </citation>
    <scope>NUCLEOTIDE SEQUENCE</scope>
    <source>
        <strain evidence="4">CBS 116435</strain>
    </source>
</reference>
<protein>
    <submittedName>
        <fullName evidence="4">Quinate utilization oxidoreductase QutH</fullName>
    </submittedName>
</protein>
<dbReference type="Pfam" id="PF22725">
    <property type="entry name" value="GFO_IDH_MocA_C3"/>
    <property type="match status" value="1"/>
</dbReference>
<comment type="similarity">
    <text evidence="1">Belongs to the Gfo/Idh/MocA family.</text>
</comment>
<evidence type="ECO:0000259" key="3">
    <source>
        <dbReference type="Pfam" id="PF22725"/>
    </source>
</evidence>
<evidence type="ECO:0000313" key="5">
    <source>
        <dbReference type="Proteomes" id="UP000799441"/>
    </source>
</evidence>
<comment type="caution">
    <text evidence="4">The sequence shown here is derived from an EMBL/GenBank/DDBJ whole genome shotgun (WGS) entry which is preliminary data.</text>
</comment>
<organism evidence="4 5">
    <name type="scientific">Polychaeton citri CBS 116435</name>
    <dbReference type="NCBI Taxonomy" id="1314669"/>
    <lineage>
        <taxon>Eukaryota</taxon>
        <taxon>Fungi</taxon>
        <taxon>Dikarya</taxon>
        <taxon>Ascomycota</taxon>
        <taxon>Pezizomycotina</taxon>
        <taxon>Dothideomycetes</taxon>
        <taxon>Dothideomycetidae</taxon>
        <taxon>Capnodiales</taxon>
        <taxon>Capnodiaceae</taxon>
        <taxon>Polychaeton</taxon>
    </lineage>
</organism>
<keyword evidence="5" id="KW-1185">Reference proteome</keyword>
<feature type="domain" description="Gfo/Idh/MocA-like oxidoreductase N-terminal" evidence="2">
    <location>
        <begin position="4"/>
        <end position="118"/>
    </location>
</feature>
<evidence type="ECO:0000259" key="2">
    <source>
        <dbReference type="Pfam" id="PF01408"/>
    </source>
</evidence>
<feature type="domain" description="GFO/IDH/MocA-like oxidoreductase" evidence="3">
    <location>
        <begin position="134"/>
        <end position="227"/>
    </location>
</feature>
<dbReference type="SUPFAM" id="SSF51735">
    <property type="entry name" value="NAD(P)-binding Rossmann-fold domains"/>
    <property type="match status" value="1"/>
</dbReference>
<dbReference type="GO" id="GO:0000166">
    <property type="term" value="F:nucleotide binding"/>
    <property type="evidence" value="ECO:0007669"/>
    <property type="project" value="InterPro"/>
</dbReference>
<dbReference type="Gene3D" id="3.30.360.10">
    <property type="entry name" value="Dihydrodipicolinate Reductase, domain 2"/>
    <property type="match status" value="1"/>
</dbReference>
<dbReference type="Gene3D" id="3.40.50.720">
    <property type="entry name" value="NAD(P)-binding Rossmann-like Domain"/>
    <property type="match status" value="1"/>
</dbReference>
<dbReference type="InterPro" id="IPR000683">
    <property type="entry name" value="Gfo/Idh/MocA-like_OxRdtase_N"/>
</dbReference>
<dbReference type="PANTHER" id="PTHR43377">
    <property type="entry name" value="BILIVERDIN REDUCTASE A"/>
    <property type="match status" value="1"/>
</dbReference>
<accession>A0A9P4Q5J1</accession>
<dbReference type="SUPFAM" id="SSF55347">
    <property type="entry name" value="Glyceraldehyde-3-phosphate dehydrogenase-like, C-terminal domain"/>
    <property type="match status" value="1"/>
</dbReference>
<gene>
    <name evidence="4" type="ORF">K431DRAFT_305713</name>
</gene>
<dbReference type="InterPro" id="IPR055170">
    <property type="entry name" value="GFO_IDH_MocA-like_dom"/>
</dbReference>
<dbReference type="InterPro" id="IPR051450">
    <property type="entry name" value="Gfo/Idh/MocA_Oxidoreductases"/>
</dbReference>
<name>A0A9P4Q5J1_9PEZI</name>